<gene>
    <name evidence="2" type="ORF">O181_070462</name>
</gene>
<dbReference type="Proteomes" id="UP000765509">
    <property type="component" value="Unassembled WGS sequence"/>
</dbReference>
<organism evidence="2 3">
    <name type="scientific">Austropuccinia psidii MF-1</name>
    <dbReference type="NCBI Taxonomy" id="1389203"/>
    <lineage>
        <taxon>Eukaryota</taxon>
        <taxon>Fungi</taxon>
        <taxon>Dikarya</taxon>
        <taxon>Basidiomycota</taxon>
        <taxon>Pucciniomycotina</taxon>
        <taxon>Pucciniomycetes</taxon>
        <taxon>Pucciniales</taxon>
        <taxon>Sphaerophragmiaceae</taxon>
        <taxon>Austropuccinia</taxon>
    </lineage>
</organism>
<keyword evidence="3" id="KW-1185">Reference proteome</keyword>
<feature type="compositionally biased region" description="Low complexity" evidence="1">
    <location>
        <begin position="12"/>
        <end position="22"/>
    </location>
</feature>
<evidence type="ECO:0000256" key="1">
    <source>
        <dbReference type="SAM" id="MobiDB-lite"/>
    </source>
</evidence>
<evidence type="ECO:0000313" key="2">
    <source>
        <dbReference type="EMBL" id="MBW0530747.1"/>
    </source>
</evidence>
<name>A0A9Q3F5Y9_9BASI</name>
<comment type="caution">
    <text evidence="2">The sequence shown here is derived from an EMBL/GenBank/DDBJ whole genome shotgun (WGS) entry which is preliminary data.</text>
</comment>
<reference evidence="2" key="1">
    <citation type="submission" date="2021-03" db="EMBL/GenBank/DDBJ databases">
        <title>Draft genome sequence of rust myrtle Austropuccinia psidii MF-1, a brazilian biotype.</title>
        <authorList>
            <person name="Quecine M.C."/>
            <person name="Pachon D.M.R."/>
            <person name="Bonatelli M.L."/>
            <person name="Correr F.H."/>
            <person name="Franceschini L.M."/>
            <person name="Leite T.F."/>
            <person name="Margarido G.R.A."/>
            <person name="Almeida C.A."/>
            <person name="Ferrarezi J.A."/>
            <person name="Labate C.A."/>
        </authorList>
    </citation>
    <scope>NUCLEOTIDE SEQUENCE</scope>
    <source>
        <strain evidence="2">MF-1</strain>
    </source>
</reference>
<dbReference type="EMBL" id="AVOT02036269">
    <property type="protein sequence ID" value="MBW0530747.1"/>
    <property type="molecule type" value="Genomic_DNA"/>
</dbReference>
<dbReference type="AlphaFoldDB" id="A0A9Q3F5Y9"/>
<sequence>MLKVVPNSIGHQSSTSPSQPSSIILQSQFIPSTPINFQPVFSTIPSSIPLPLPHPSTSRPALFSPVRPSPLLQPRNSPIVTSQQLQPVAISRRRKEDQLPLSFPAAQVFKPREHWSIWVTREDPNMENNGQDSVSRIFRRFYRNSREAITYANDRIIPGTASEEMPAKFAWYEDKLINDFQRTFDYLGRDK</sequence>
<accession>A0A9Q3F5Y9</accession>
<evidence type="ECO:0000313" key="3">
    <source>
        <dbReference type="Proteomes" id="UP000765509"/>
    </source>
</evidence>
<feature type="region of interest" description="Disordered" evidence="1">
    <location>
        <begin position="1"/>
        <end position="22"/>
    </location>
</feature>
<proteinExistence type="predicted"/>
<protein>
    <submittedName>
        <fullName evidence="2">Uncharacterized protein</fullName>
    </submittedName>
</protein>